<dbReference type="OrthoDB" id="9758448at2"/>
<dbReference type="InterPro" id="IPR047799">
    <property type="entry name" value="T9SS_OM_PorV"/>
</dbReference>
<evidence type="ECO:0000313" key="4">
    <source>
        <dbReference type="Proteomes" id="UP000004095"/>
    </source>
</evidence>
<feature type="domain" description="Type IX secretion system protein PorV" evidence="2">
    <location>
        <begin position="35"/>
        <end position="276"/>
    </location>
</feature>
<dbReference type="RefSeq" id="WP_002697603.1">
    <property type="nucleotide sequence ID" value="NZ_AAWS01000014.1"/>
</dbReference>
<dbReference type="NCBIfam" id="NF033710">
    <property type="entry name" value="T9SS_OM_PorV"/>
    <property type="match status" value="1"/>
</dbReference>
<keyword evidence="4" id="KW-1185">Reference proteome</keyword>
<reference evidence="3 4" key="1">
    <citation type="submission" date="2007-01" db="EMBL/GenBank/DDBJ databases">
        <authorList>
            <person name="Haygood M."/>
            <person name="Podell S."/>
            <person name="Anderson C."/>
            <person name="Hopkinson B."/>
            <person name="Roe K."/>
            <person name="Barbeau K."/>
            <person name="Gaasterland T."/>
            <person name="Ferriera S."/>
            <person name="Johnson J."/>
            <person name="Kravitz S."/>
            <person name="Beeson K."/>
            <person name="Sutton G."/>
            <person name="Rogers Y.-H."/>
            <person name="Friedman R."/>
            <person name="Frazier M."/>
            <person name="Venter J.C."/>
        </authorList>
    </citation>
    <scope>NUCLEOTIDE SEQUENCE [LARGE SCALE GENOMIC DNA]</scope>
    <source>
        <strain evidence="3 4">ATCC 23134</strain>
    </source>
</reference>
<accession>A1ZLQ7</accession>
<organism evidence="3 4">
    <name type="scientific">Microscilla marina ATCC 23134</name>
    <dbReference type="NCBI Taxonomy" id="313606"/>
    <lineage>
        <taxon>Bacteria</taxon>
        <taxon>Pseudomonadati</taxon>
        <taxon>Bacteroidota</taxon>
        <taxon>Cytophagia</taxon>
        <taxon>Cytophagales</taxon>
        <taxon>Microscillaceae</taxon>
        <taxon>Microscilla</taxon>
    </lineage>
</organism>
<evidence type="ECO:0000256" key="1">
    <source>
        <dbReference type="SAM" id="SignalP"/>
    </source>
</evidence>
<dbReference type="Proteomes" id="UP000004095">
    <property type="component" value="Unassembled WGS sequence"/>
</dbReference>
<dbReference type="eggNOG" id="COG2067">
    <property type="taxonomic scope" value="Bacteria"/>
</dbReference>
<dbReference type="Gene3D" id="2.40.160.60">
    <property type="entry name" value="Outer membrane protein transport protein (OMPP1/FadL/TodX)"/>
    <property type="match status" value="2"/>
</dbReference>
<dbReference type="AlphaFoldDB" id="A1ZLQ7"/>
<comment type="caution">
    <text evidence="3">The sequence shown here is derived from an EMBL/GenBank/DDBJ whole genome shotgun (WGS) entry which is preliminary data.</text>
</comment>
<keyword evidence="1" id="KW-0732">Signal</keyword>
<dbReference type="InterPro" id="IPR045741">
    <property type="entry name" value="PorV"/>
</dbReference>
<feature type="signal peptide" evidence="1">
    <location>
        <begin position="1"/>
        <end position="19"/>
    </location>
</feature>
<dbReference type="NCBIfam" id="NF033709">
    <property type="entry name" value="PorV_fam"/>
    <property type="match status" value="1"/>
</dbReference>
<name>A1ZLQ7_MICM2</name>
<gene>
    <name evidence="3" type="ORF">M23134_07909</name>
</gene>
<sequence>MLHKSATLFVWALVMITQAYGQVQRQNFTTLIGQNTSQRAVRSAVPFLTIAPDARSTGMGEVGVATKSDVNDIYWNPAKLAFIDNKASFSFAQTPWLQVMTEGLYLYHLTGNYKISSNQSMGIAVRYFDLGDLDFVNASGQISQQVSPREFAVTFAYSRKLSNHFSAAVSGRFIHSNVTADVLSATQLQNQAGATGSGDISVFYKNEGNFGTVPVDWAVGAHISNIGPKISYNDKAIRGVIPTNFRLGTSVGLHLDALQLLTVGVDFNKLLVPSPPVVTPEGVIIKGSTQDKPVIRGIVESFADAPEGWREELQEITWAVGLEYWYDNTVAARLGYFSENPTKGDRRFFTLGMGVKYKAVQVDVSYVLTAQHQHPLSDTFRIGMIVNFGEPEVTIDESDD</sequence>
<proteinExistence type="predicted"/>
<evidence type="ECO:0000313" key="3">
    <source>
        <dbReference type="EMBL" id="EAY28811.1"/>
    </source>
</evidence>
<evidence type="ECO:0000259" key="2">
    <source>
        <dbReference type="Pfam" id="PF19572"/>
    </source>
</evidence>
<protein>
    <recommendedName>
        <fullName evidence="2">Type IX secretion system protein PorV domain-containing protein</fullName>
    </recommendedName>
</protein>
<dbReference type="EMBL" id="AAWS01000014">
    <property type="protein sequence ID" value="EAY28811.1"/>
    <property type="molecule type" value="Genomic_DNA"/>
</dbReference>
<feature type="chain" id="PRO_5002642029" description="Type IX secretion system protein PorV domain-containing protein" evidence="1">
    <location>
        <begin position="20"/>
        <end position="400"/>
    </location>
</feature>
<dbReference type="Pfam" id="PF19572">
    <property type="entry name" value="PorV"/>
    <property type="match status" value="1"/>
</dbReference>